<reference evidence="1 4" key="1">
    <citation type="submission" date="2019-07" db="EMBL/GenBank/DDBJ databases">
        <authorList>
            <person name="Jastrzebski P J."/>
            <person name="Paukszto L."/>
            <person name="Jastrzebski P J."/>
        </authorList>
    </citation>
    <scope>NUCLEOTIDE SEQUENCE [LARGE SCALE GENOMIC DNA]</scope>
    <source>
        <strain evidence="1 4">WMS-il1</strain>
    </source>
</reference>
<dbReference type="EMBL" id="CABIJS010000088">
    <property type="protein sequence ID" value="VUZ42279.1"/>
    <property type="molecule type" value="Genomic_DNA"/>
</dbReference>
<organism evidence="1 4">
    <name type="scientific">Hymenolepis diminuta</name>
    <name type="common">Rat tapeworm</name>
    <dbReference type="NCBI Taxonomy" id="6216"/>
    <lineage>
        <taxon>Eukaryota</taxon>
        <taxon>Metazoa</taxon>
        <taxon>Spiralia</taxon>
        <taxon>Lophotrochozoa</taxon>
        <taxon>Platyhelminthes</taxon>
        <taxon>Cestoda</taxon>
        <taxon>Eucestoda</taxon>
        <taxon>Cyclophyllidea</taxon>
        <taxon>Hymenolepididae</taxon>
        <taxon>Hymenolepis</taxon>
    </lineage>
</organism>
<accession>A0A564Y5P2</accession>
<protein>
    <submittedName>
        <fullName evidence="1">Uncharacterized protein</fullName>
    </submittedName>
</protein>
<name>A0A564Y5P2_HYMDI</name>
<dbReference type="EMBL" id="CABIJS010000088">
    <property type="protein sequence ID" value="VUZ42282.1"/>
    <property type="molecule type" value="Genomic_DNA"/>
</dbReference>
<evidence type="ECO:0000313" key="1">
    <source>
        <dbReference type="EMBL" id="VUZ42279.1"/>
    </source>
</evidence>
<evidence type="ECO:0000313" key="2">
    <source>
        <dbReference type="EMBL" id="VUZ42282.1"/>
    </source>
</evidence>
<keyword evidence="4" id="KW-1185">Reference proteome</keyword>
<dbReference type="Proteomes" id="UP000321570">
    <property type="component" value="Unassembled WGS sequence"/>
</dbReference>
<proteinExistence type="predicted"/>
<evidence type="ECO:0000313" key="3">
    <source>
        <dbReference type="EMBL" id="VUZ48056.1"/>
    </source>
</evidence>
<dbReference type="EMBL" id="CABIJS010000263">
    <property type="protein sequence ID" value="VUZ48056.1"/>
    <property type="molecule type" value="Genomic_DNA"/>
</dbReference>
<gene>
    <name evidence="1" type="ORF">WMSIL1_LOCUS3010</name>
    <name evidence="2" type="ORF">WMSIL1_LOCUS3011</name>
    <name evidence="3" type="ORF">WMSIL1_LOCUS7476</name>
</gene>
<sequence>MINASNQRKSVLLNLFLSQTVSNSVKSGSKNVGEAAPPYHRDLIFFGLTLILVLLDLSEESPILSWWIHIQSGLTS</sequence>
<evidence type="ECO:0000313" key="4">
    <source>
        <dbReference type="Proteomes" id="UP000321570"/>
    </source>
</evidence>
<dbReference type="AlphaFoldDB" id="A0A564Y5P2"/>